<keyword evidence="1" id="KW-0732">Signal</keyword>
<dbReference type="EMBL" id="JADKIO010000005">
    <property type="protein sequence ID" value="MBK9796288.1"/>
    <property type="molecule type" value="Genomic_DNA"/>
</dbReference>
<protein>
    <recommendedName>
        <fullName evidence="4">DUF3857 domain-containing protein</fullName>
    </recommendedName>
</protein>
<evidence type="ECO:0008006" key="4">
    <source>
        <dbReference type="Google" id="ProtNLM"/>
    </source>
</evidence>
<name>A0A9D7SHI1_9BACT</name>
<proteinExistence type="predicted"/>
<evidence type="ECO:0000313" key="3">
    <source>
        <dbReference type="Proteomes" id="UP000886657"/>
    </source>
</evidence>
<feature type="signal peptide" evidence="1">
    <location>
        <begin position="1"/>
        <end position="18"/>
    </location>
</feature>
<evidence type="ECO:0000256" key="1">
    <source>
        <dbReference type="SAM" id="SignalP"/>
    </source>
</evidence>
<dbReference type="Proteomes" id="UP000886657">
    <property type="component" value="Unassembled WGS sequence"/>
</dbReference>
<organism evidence="2 3">
    <name type="scientific">Candidatus Geothrix skivensis</name>
    <dbReference type="NCBI Taxonomy" id="2954439"/>
    <lineage>
        <taxon>Bacteria</taxon>
        <taxon>Pseudomonadati</taxon>
        <taxon>Acidobacteriota</taxon>
        <taxon>Holophagae</taxon>
        <taxon>Holophagales</taxon>
        <taxon>Holophagaceae</taxon>
        <taxon>Geothrix</taxon>
    </lineage>
</organism>
<feature type="chain" id="PRO_5039513405" description="DUF3857 domain-containing protein" evidence="1">
    <location>
        <begin position="19"/>
        <end position="660"/>
    </location>
</feature>
<evidence type="ECO:0000313" key="2">
    <source>
        <dbReference type="EMBL" id="MBK9796288.1"/>
    </source>
</evidence>
<sequence length="660" mass="73087">MFKYWLVLLLVSSTGLLAQDFSRLPDWAAQAAREAASENLPGDADAWVLLDRTEIAYTGSGEIRQRRFRLVRILGERGLKQGTFVIHGLGGKGNKVKKLKGWNLRPDGDLVKLDSDNVVTINDVSDAEYSTETLTGAVVERVVKGSYVAFESLEAIQNPIGPLAGASLLERIPIRRWELDVAKKEGWFTNLQTVEIRVERHHFLPWLTHVDSLGGAGLRVSNLPILPVDEGGHPPLLNVLPSVRVRFLDPDLPTSRMWGAWDDVARWNAALYAQPAPPVGVVDFQGRKGLEGLRLLWDWMGRSLTYKQVYLTPERGWIPEQAAEVGRKRYGDCKDLASFLLVEGRRLGFSTVPVLARIADGQIEEEGAPFPVFNHVITAIRLEASLGLPAEVGTPRGRFLLADPTDPFTPLGFLGVAHRGKRVMLCLPEGAQWVVVPDAAIQKDRMAVDLKGEAQGTALKATLAIQETGTYWGLRIAAHRGGTKAVRESLMGSHLDLPATARVEVIRMGDPLDTSRPFEVEVSLTHPEGFRRNGGEWELVAWGLPYPPALIQKAGAPRRYPVSSRATGELSYHATLTVGGKVRPVLPERKADTPFRAFEWKAEVEPAAGGTRLKLNLEHRYKPALFSFEERDKGLLAWKQDRNLIKALREDGLAFRMVSD</sequence>
<comment type="caution">
    <text evidence="2">The sequence shown here is derived from an EMBL/GenBank/DDBJ whole genome shotgun (WGS) entry which is preliminary data.</text>
</comment>
<reference evidence="2" key="1">
    <citation type="submission" date="2020-10" db="EMBL/GenBank/DDBJ databases">
        <title>Connecting structure to function with the recovery of over 1000 high-quality activated sludge metagenome-assembled genomes encoding full-length rRNA genes using long-read sequencing.</title>
        <authorList>
            <person name="Singleton C.M."/>
            <person name="Petriglieri F."/>
            <person name="Kristensen J.M."/>
            <person name="Kirkegaard R.H."/>
            <person name="Michaelsen T.Y."/>
            <person name="Andersen M.H."/>
            <person name="Karst S.M."/>
            <person name="Dueholm M.S."/>
            <person name="Nielsen P.H."/>
            <person name="Albertsen M."/>
        </authorList>
    </citation>
    <scope>NUCLEOTIDE SEQUENCE</scope>
    <source>
        <strain evidence="2">Skiv_18-Q3-R9-52_MAXAC.067</strain>
    </source>
</reference>
<dbReference type="Gene3D" id="3.10.620.30">
    <property type="match status" value="1"/>
</dbReference>
<accession>A0A9D7SHI1</accession>
<dbReference type="AlphaFoldDB" id="A0A9D7SHI1"/>
<gene>
    <name evidence="2" type="ORF">IPP58_07295</name>
</gene>